<dbReference type="Pfam" id="PF05973">
    <property type="entry name" value="Gp49"/>
    <property type="match status" value="1"/>
</dbReference>
<dbReference type="PATRIC" id="fig|1212548.4.peg.3246"/>
<evidence type="ECO:0000313" key="3">
    <source>
        <dbReference type="Proteomes" id="UP000011700"/>
    </source>
</evidence>
<evidence type="ECO:0000256" key="1">
    <source>
        <dbReference type="SAM" id="MobiDB-lite"/>
    </source>
</evidence>
<dbReference type="Proteomes" id="UP000011700">
    <property type="component" value="Unassembled WGS sequence"/>
</dbReference>
<evidence type="ECO:0000313" key="2">
    <source>
        <dbReference type="EMBL" id="EMD98996.1"/>
    </source>
</evidence>
<reference evidence="2 3" key="1">
    <citation type="journal article" date="2013" name="Genome Announc.">
        <title>Draft Genome of Pseudomonas stutzeri Strain NF13, a Nitrogen Fixer Isolated from the Galapagos Rift Hydrothermal Vent.</title>
        <authorList>
            <person name="Pena A."/>
            <person name="Busquets A."/>
            <person name="Gomila M."/>
            <person name="Mayol J."/>
            <person name="Bosch R."/>
            <person name="Nogales B."/>
            <person name="Garcia-Valdes E."/>
            <person name="Bennasar A."/>
            <person name="Lalucat J."/>
        </authorList>
    </citation>
    <scope>NUCLEOTIDE SEQUENCE [LARGE SCALE GENOMIC DNA]</scope>
    <source>
        <strain evidence="2 3">NF13</strain>
    </source>
</reference>
<dbReference type="InterPro" id="IPR009241">
    <property type="entry name" value="HigB-like"/>
</dbReference>
<protein>
    <recommendedName>
        <fullName evidence="4">Type II toxin-antitoxin system RelE/ParE family toxin</fullName>
    </recommendedName>
</protein>
<dbReference type="eggNOG" id="COG4679">
    <property type="taxonomic scope" value="Bacteria"/>
</dbReference>
<sequence length="182" mass="20497">MLIALSSCRHAQRGKEACADREPSFLSGQAATPQSSSGLPTGDARRREQLEATRYRVIAPSTIFDTLQRMTNIPPILSVRFFRTDAGNEPVREWLTDLPKEHKRLIGTDIKTVQFGWPIGMPMVRKLDNALWEVRTTLGDTIARVIFTVVEAEMVLLHGFIKKSQKTPAIDLQTAKQRKARL</sequence>
<comment type="caution">
    <text evidence="2">The sequence shown here is derived from an EMBL/GenBank/DDBJ whole genome shotgun (WGS) entry which is preliminary data.</text>
</comment>
<dbReference type="EMBL" id="AOBS01000067">
    <property type="protein sequence ID" value="EMD98996.1"/>
    <property type="molecule type" value="Genomic_DNA"/>
</dbReference>
<evidence type="ECO:0008006" key="4">
    <source>
        <dbReference type="Google" id="ProtNLM"/>
    </source>
</evidence>
<dbReference type="AlphaFoldDB" id="M2UZK8"/>
<feature type="region of interest" description="Disordered" evidence="1">
    <location>
        <begin position="19"/>
        <end position="44"/>
    </location>
</feature>
<gene>
    <name evidence="2" type="ORF">B381_16520</name>
</gene>
<accession>M2UZK8</accession>
<organism evidence="2 3">
    <name type="scientific">Stutzerimonas stutzeri NF13</name>
    <dbReference type="NCBI Taxonomy" id="1212548"/>
    <lineage>
        <taxon>Bacteria</taxon>
        <taxon>Pseudomonadati</taxon>
        <taxon>Pseudomonadota</taxon>
        <taxon>Gammaproteobacteria</taxon>
        <taxon>Pseudomonadales</taxon>
        <taxon>Pseudomonadaceae</taxon>
        <taxon>Stutzerimonas</taxon>
    </lineage>
</organism>
<name>M2UZK8_STUST</name>
<proteinExistence type="predicted"/>
<feature type="compositionally biased region" description="Polar residues" evidence="1">
    <location>
        <begin position="26"/>
        <end position="39"/>
    </location>
</feature>